<dbReference type="Pfam" id="PF13560">
    <property type="entry name" value="HTH_31"/>
    <property type="match status" value="1"/>
</dbReference>
<feature type="domain" description="HTH cro/C1-type" evidence="1">
    <location>
        <begin position="18"/>
        <end position="70"/>
    </location>
</feature>
<dbReference type="RefSeq" id="WP_319167275.1">
    <property type="nucleotide sequence ID" value="NZ_JARAWP010000040.1"/>
</dbReference>
<dbReference type="EMBL" id="JARAWP010000040">
    <property type="protein sequence ID" value="MDX3024921.1"/>
    <property type="molecule type" value="Genomic_DNA"/>
</dbReference>
<dbReference type="SUPFAM" id="SSF47413">
    <property type="entry name" value="lambda repressor-like DNA-binding domains"/>
    <property type="match status" value="1"/>
</dbReference>
<dbReference type="Pfam" id="PF19054">
    <property type="entry name" value="DUF5753"/>
    <property type="match status" value="1"/>
</dbReference>
<gene>
    <name evidence="2" type="ORF">PV666_44720</name>
</gene>
<organism evidence="2 3">
    <name type="scientific">Streptomyces acidiscabies</name>
    <dbReference type="NCBI Taxonomy" id="42234"/>
    <lineage>
        <taxon>Bacteria</taxon>
        <taxon>Bacillati</taxon>
        <taxon>Actinomycetota</taxon>
        <taxon>Actinomycetes</taxon>
        <taxon>Kitasatosporales</taxon>
        <taxon>Streptomycetaceae</taxon>
        <taxon>Streptomyces</taxon>
    </lineage>
</organism>
<name>A0ABU4MAQ7_9ACTN</name>
<dbReference type="CDD" id="cd00093">
    <property type="entry name" value="HTH_XRE"/>
    <property type="match status" value="1"/>
</dbReference>
<dbReference type="Gene3D" id="1.10.260.40">
    <property type="entry name" value="lambda repressor-like DNA-binding domains"/>
    <property type="match status" value="1"/>
</dbReference>
<dbReference type="PROSITE" id="PS50943">
    <property type="entry name" value="HTH_CROC1"/>
    <property type="match status" value="1"/>
</dbReference>
<evidence type="ECO:0000259" key="1">
    <source>
        <dbReference type="PROSITE" id="PS50943"/>
    </source>
</evidence>
<dbReference type="InterPro" id="IPR043917">
    <property type="entry name" value="DUF5753"/>
</dbReference>
<dbReference type="SMART" id="SM00530">
    <property type="entry name" value="HTH_XRE"/>
    <property type="match status" value="1"/>
</dbReference>
<comment type="caution">
    <text evidence="2">The sequence shown here is derived from an EMBL/GenBank/DDBJ whole genome shotgun (WGS) entry which is preliminary data.</text>
</comment>
<proteinExistence type="predicted"/>
<dbReference type="InterPro" id="IPR001387">
    <property type="entry name" value="Cro/C1-type_HTH"/>
</dbReference>
<reference evidence="2 3" key="1">
    <citation type="journal article" date="2023" name="Microb. Genom.">
        <title>Mesoterricola silvestris gen. nov., sp. nov., Mesoterricola sediminis sp. nov., Geothrix oryzae sp. nov., Geothrix edaphica sp. nov., Geothrix rubra sp. nov., and Geothrix limicola sp. nov., six novel members of Acidobacteriota isolated from soils.</title>
        <authorList>
            <person name="Weisberg A.J."/>
            <person name="Pearce E."/>
            <person name="Kramer C.G."/>
            <person name="Chang J.H."/>
            <person name="Clarke C.R."/>
        </authorList>
    </citation>
    <scope>NUCLEOTIDE SEQUENCE [LARGE SCALE GENOMIC DNA]</scope>
    <source>
        <strain evidence="2 3">NB05-1H</strain>
    </source>
</reference>
<evidence type="ECO:0000313" key="3">
    <source>
        <dbReference type="Proteomes" id="UP001272987"/>
    </source>
</evidence>
<evidence type="ECO:0000313" key="2">
    <source>
        <dbReference type="EMBL" id="MDX3024921.1"/>
    </source>
</evidence>
<protein>
    <submittedName>
        <fullName evidence="2">Helix-turn-helix transcriptional regulator</fullName>
    </submittedName>
</protein>
<dbReference type="InterPro" id="IPR010982">
    <property type="entry name" value="Lambda_DNA-bd_dom_sf"/>
</dbReference>
<dbReference type="Proteomes" id="UP001272987">
    <property type="component" value="Unassembled WGS sequence"/>
</dbReference>
<keyword evidence="3" id="KW-1185">Reference proteome</keyword>
<accession>A0ABU4MAQ7</accession>
<sequence>MGQPARRTARRRRLGAALREAREKAGVSPERAAKAIHGDKSKISRIETGRHRVSRLELETLMDLFAVSDLKVRAWLVALSAEGQRRSWWRTHGDRLEQDFKELLTLEEDAERIVAFQPQVLPGLVQTKPYAASVISSNDPTLDGEQVEFFADFRLRRQGVLEKGTLVDYLCILTEGVLRQQVGGPEVMRDQLRHLLEISSKPNVKIQIVPFSEPGYTGTSSGAFTLYSYPDQLDLDVVQVEYLDGALYLEEEKTIRKYRDSLDLLRSSMLSTLESNDLISKVCRDLEV</sequence>